<comment type="caution">
    <text evidence="5">The sequence shown here is derived from an EMBL/GenBank/DDBJ whole genome shotgun (WGS) entry which is preliminary data.</text>
</comment>
<evidence type="ECO:0000256" key="1">
    <source>
        <dbReference type="ARBA" id="ARBA00004123"/>
    </source>
</evidence>
<dbReference type="Gene3D" id="4.10.240.10">
    <property type="entry name" value="Zn(2)-C6 fungal-type DNA-binding domain"/>
    <property type="match status" value="1"/>
</dbReference>
<comment type="subcellular location">
    <subcellularLocation>
        <location evidence="1">Nucleus</location>
    </subcellularLocation>
</comment>
<dbReference type="CDD" id="cd00067">
    <property type="entry name" value="GAL4"/>
    <property type="match status" value="1"/>
</dbReference>
<evidence type="ECO:0000313" key="6">
    <source>
        <dbReference type="Proteomes" id="UP001345827"/>
    </source>
</evidence>
<keyword evidence="2" id="KW-0539">Nucleus</keyword>
<name>A0AAV9Q1T7_9PEZI</name>
<dbReference type="GO" id="GO:0005634">
    <property type="term" value="C:nucleus"/>
    <property type="evidence" value="ECO:0007669"/>
    <property type="project" value="UniProtKB-SubCell"/>
</dbReference>
<keyword evidence="6" id="KW-1185">Reference proteome</keyword>
<feature type="compositionally biased region" description="Low complexity" evidence="3">
    <location>
        <begin position="60"/>
        <end position="80"/>
    </location>
</feature>
<dbReference type="Proteomes" id="UP001345827">
    <property type="component" value="Unassembled WGS sequence"/>
</dbReference>
<proteinExistence type="predicted"/>
<evidence type="ECO:0000256" key="2">
    <source>
        <dbReference type="ARBA" id="ARBA00023242"/>
    </source>
</evidence>
<gene>
    <name evidence="5" type="ORF">LTR25_008522</name>
</gene>
<sequence>MSSLRKRRKTGCLTCRQRRVKCDERKPTCERCEASNIHCAGYERMRYIDVRHDRQMEGHSPQPQTQPQTQTQTQSRSPSDSLPPPSVAVVRPSGVLQALSPHFESEGRPLVALPNNPTPAQRPHARARGVLAYHQYLFRTVHVLFPACYFHFWRDTLCQEAWEVEYIYDTITALGSLHRASLLLVAGGSEENENENAKSRGADTKVTALQTYTMAIQGLSRRLKSKSEPPSSDIVIAVLLLLAYFECFNGNIPAAVRHYHLAKYFFLVWPDLEKKKSNSLLPIGSALRHLSFVCRVVLPLPITLFGAENSCRLHPDERRRTRSLGNDIKDGSLMAEYMHQLLDVFSAEEYVADLVWSPFVKDLDSISMERIKTFLEEVEDWKDRYNDPSLKSVAEKFPSGLSRRDVDGLLVGMPRQQKQQHTYQSALTAALYHFCMARLMWALARMGGNDETYELATYFHVSEVLHLSDYAEKGAIGRGPRDHDHWVFGEAVDIGFSAMLFLCGQCCPCNMWRDFIIERLRLIGREGLFNGPAFATALTVLRGFEPVSKNNTVGALHSSMLDRLGPPRSRAVPLLFNEKDGRNYKLYVLGSSPGRGDPVLGDFEVVCQAHWTTDEDGAMKEPFVEAFGGSDVASLGGAGQRGRPTSDWLLSQPVIGDWMDTFRGSEFDVELAIRDHVNGVRL</sequence>
<dbReference type="SMART" id="SM00066">
    <property type="entry name" value="GAL4"/>
    <property type="match status" value="1"/>
</dbReference>
<evidence type="ECO:0000256" key="3">
    <source>
        <dbReference type="SAM" id="MobiDB-lite"/>
    </source>
</evidence>
<evidence type="ECO:0000313" key="5">
    <source>
        <dbReference type="EMBL" id="KAK5531413.1"/>
    </source>
</evidence>
<evidence type="ECO:0000259" key="4">
    <source>
        <dbReference type="PROSITE" id="PS50048"/>
    </source>
</evidence>
<dbReference type="Pfam" id="PF11951">
    <property type="entry name" value="Fungal_trans_2"/>
    <property type="match status" value="1"/>
</dbReference>
<dbReference type="Pfam" id="PF00172">
    <property type="entry name" value="Zn_clus"/>
    <property type="match status" value="1"/>
</dbReference>
<dbReference type="GO" id="GO:0000981">
    <property type="term" value="F:DNA-binding transcription factor activity, RNA polymerase II-specific"/>
    <property type="evidence" value="ECO:0007669"/>
    <property type="project" value="InterPro"/>
</dbReference>
<dbReference type="GO" id="GO:0008270">
    <property type="term" value="F:zinc ion binding"/>
    <property type="evidence" value="ECO:0007669"/>
    <property type="project" value="InterPro"/>
</dbReference>
<reference evidence="5 6" key="1">
    <citation type="submission" date="2023-06" db="EMBL/GenBank/DDBJ databases">
        <title>Black Yeasts Isolated from many extreme environments.</title>
        <authorList>
            <person name="Coleine C."/>
            <person name="Stajich J.E."/>
            <person name="Selbmann L."/>
        </authorList>
    </citation>
    <scope>NUCLEOTIDE SEQUENCE [LARGE SCALE GENOMIC DNA]</scope>
    <source>
        <strain evidence="5 6">CCFEE 5887</strain>
    </source>
</reference>
<dbReference type="AlphaFoldDB" id="A0AAV9Q1T7"/>
<dbReference type="EMBL" id="JAXLQG010000017">
    <property type="protein sequence ID" value="KAK5531413.1"/>
    <property type="molecule type" value="Genomic_DNA"/>
</dbReference>
<dbReference type="PROSITE" id="PS50048">
    <property type="entry name" value="ZN2_CY6_FUNGAL_2"/>
    <property type="match status" value="1"/>
</dbReference>
<organism evidence="5 6">
    <name type="scientific">Vermiconidia calcicola</name>
    <dbReference type="NCBI Taxonomy" id="1690605"/>
    <lineage>
        <taxon>Eukaryota</taxon>
        <taxon>Fungi</taxon>
        <taxon>Dikarya</taxon>
        <taxon>Ascomycota</taxon>
        <taxon>Pezizomycotina</taxon>
        <taxon>Dothideomycetes</taxon>
        <taxon>Dothideomycetidae</taxon>
        <taxon>Mycosphaerellales</taxon>
        <taxon>Extremaceae</taxon>
        <taxon>Vermiconidia</taxon>
    </lineage>
</organism>
<dbReference type="InterPro" id="IPR001138">
    <property type="entry name" value="Zn2Cys6_DnaBD"/>
</dbReference>
<protein>
    <recommendedName>
        <fullName evidence="4">Zn(2)-C6 fungal-type domain-containing protein</fullName>
    </recommendedName>
</protein>
<feature type="region of interest" description="Disordered" evidence="3">
    <location>
        <begin position="55"/>
        <end position="87"/>
    </location>
</feature>
<dbReference type="InterPro" id="IPR036864">
    <property type="entry name" value="Zn2-C6_fun-type_DNA-bd_sf"/>
</dbReference>
<feature type="domain" description="Zn(2)-C6 fungal-type" evidence="4">
    <location>
        <begin position="11"/>
        <end position="39"/>
    </location>
</feature>
<dbReference type="SUPFAM" id="SSF57701">
    <property type="entry name" value="Zn2/Cys6 DNA-binding domain"/>
    <property type="match status" value="1"/>
</dbReference>
<dbReference type="InterPro" id="IPR021858">
    <property type="entry name" value="Fun_TF"/>
</dbReference>
<dbReference type="PROSITE" id="PS00463">
    <property type="entry name" value="ZN2_CY6_FUNGAL_1"/>
    <property type="match status" value="1"/>
</dbReference>
<dbReference type="PANTHER" id="PTHR37534">
    <property type="entry name" value="TRANSCRIPTIONAL ACTIVATOR PROTEIN UGA3"/>
    <property type="match status" value="1"/>
</dbReference>
<accession>A0AAV9Q1T7</accession>
<dbReference type="PANTHER" id="PTHR37534:SF46">
    <property type="entry name" value="ZN(II)2CYS6 TRANSCRIPTION FACTOR (EUROFUNG)"/>
    <property type="match status" value="1"/>
</dbReference>